<evidence type="ECO:0000256" key="2">
    <source>
        <dbReference type="SAM" id="MobiDB-lite"/>
    </source>
</evidence>
<dbReference type="Pfam" id="PF03108">
    <property type="entry name" value="DBD_Tnp_Mut"/>
    <property type="match status" value="1"/>
</dbReference>
<evidence type="ECO:0000259" key="3">
    <source>
        <dbReference type="PROSITE" id="PS50966"/>
    </source>
</evidence>
<feature type="compositionally biased region" description="Acidic residues" evidence="2">
    <location>
        <begin position="209"/>
        <end position="241"/>
    </location>
</feature>
<dbReference type="Proteomes" id="UP000266723">
    <property type="component" value="Unassembled WGS sequence"/>
</dbReference>
<dbReference type="EMBL" id="QGKV02000759">
    <property type="protein sequence ID" value="KAF3561890.1"/>
    <property type="molecule type" value="Genomic_DNA"/>
</dbReference>
<feature type="domain" description="SWIM-type" evidence="3">
    <location>
        <begin position="458"/>
        <end position="490"/>
    </location>
</feature>
<evidence type="ECO:0000256" key="1">
    <source>
        <dbReference type="PROSITE-ProRule" id="PRU00325"/>
    </source>
</evidence>
<dbReference type="Pfam" id="PF04434">
    <property type="entry name" value="SWIM"/>
    <property type="match status" value="1"/>
</dbReference>
<keyword evidence="1" id="KW-0863">Zinc-finger</keyword>
<dbReference type="PANTHER" id="PTHR31973">
    <property type="entry name" value="POLYPROTEIN, PUTATIVE-RELATED"/>
    <property type="match status" value="1"/>
</dbReference>
<comment type="caution">
    <text evidence="4">The sequence shown here is derived from an EMBL/GenBank/DDBJ whole genome shotgun (WGS) entry which is preliminary data.</text>
</comment>
<dbReference type="PROSITE" id="PS50966">
    <property type="entry name" value="ZF_SWIM"/>
    <property type="match status" value="1"/>
</dbReference>
<keyword evidence="5" id="KW-1185">Reference proteome</keyword>
<dbReference type="InterPro" id="IPR007527">
    <property type="entry name" value="Znf_SWIM"/>
</dbReference>
<feature type="compositionally biased region" description="Acidic residues" evidence="2">
    <location>
        <begin position="190"/>
        <end position="202"/>
    </location>
</feature>
<dbReference type="InterPro" id="IPR004332">
    <property type="entry name" value="Transposase_MuDR"/>
</dbReference>
<proteinExistence type="predicted"/>
<name>A0ABQ7CRU8_BRACR</name>
<accession>A0ABQ7CRU8</accession>
<keyword evidence="1" id="KW-0862">Zinc</keyword>
<reference evidence="4 5" key="1">
    <citation type="journal article" date="2020" name="BMC Genomics">
        <title>Intraspecific diversification of the crop wild relative Brassica cretica Lam. using demographic model selection.</title>
        <authorList>
            <person name="Kioukis A."/>
            <person name="Michalopoulou V.A."/>
            <person name="Briers L."/>
            <person name="Pirintsos S."/>
            <person name="Studholme D.J."/>
            <person name="Pavlidis P."/>
            <person name="Sarris P.F."/>
        </authorList>
    </citation>
    <scope>NUCLEOTIDE SEQUENCE [LARGE SCALE GENOMIC DNA]</scope>
    <source>
        <strain evidence="5">cv. PFS-1207/04</strain>
    </source>
</reference>
<feature type="region of interest" description="Disordered" evidence="2">
    <location>
        <begin position="188"/>
        <end position="241"/>
    </location>
</feature>
<evidence type="ECO:0000313" key="5">
    <source>
        <dbReference type="Proteomes" id="UP000266723"/>
    </source>
</evidence>
<protein>
    <recommendedName>
        <fullName evidence="3">SWIM-type domain-containing protein</fullName>
    </recommendedName>
</protein>
<organism evidence="4 5">
    <name type="scientific">Brassica cretica</name>
    <name type="common">Mustard</name>
    <dbReference type="NCBI Taxonomy" id="69181"/>
    <lineage>
        <taxon>Eukaryota</taxon>
        <taxon>Viridiplantae</taxon>
        <taxon>Streptophyta</taxon>
        <taxon>Embryophyta</taxon>
        <taxon>Tracheophyta</taxon>
        <taxon>Spermatophyta</taxon>
        <taxon>Magnoliopsida</taxon>
        <taxon>eudicotyledons</taxon>
        <taxon>Gunneridae</taxon>
        <taxon>Pentapetalae</taxon>
        <taxon>rosids</taxon>
        <taxon>malvids</taxon>
        <taxon>Brassicales</taxon>
        <taxon>Brassicaceae</taxon>
        <taxon>Brassiceae</taxon>
        <taxon>Brassica</taxon>
    </lineage>
</organism>
<dbReference type="PANTHER" id="PTHR31973:SF187">
    <property type="entry name" value="MUTATOR TRANSPOSASE MUDRA PROTEIN"/>
    <property type="match status" value="1"/>
</dbReference>
<gene>
    <name evidence="4" type="ORF">DY000_02016727</name>
</gene>
<evidence type="ECO:0000313" key="4">
    <source>
        <dbReference type="EMBL" id="KAF3561890.1"/>
    </source>
</evidence>
<keyword evidence="1" id="KW-0479">Metal-binding</keyword>
<sequence length="538" mass="61251">MVHKGIEGHDSWYEIEFLSRSVREEDFWVSLLRVDDFPGSRLVKGETTYTEVVRQITYREVVEDFIPRFWSNLCYLGRLPCKSSGGPLPYGCWNFVVDKFKGARLFFLSEGSTHDEHVAMAQKDYNLDMNTESVQLAYSLPEAMMQRMASDTPHIHVTSDRQVQNLLEIAKTHVVCLCVSSLSKMRAVSEEGEEDDEWDEAYEGNKGDEGDEDDDDMAEDENHDGEEDDGEEDDGEEDDGDEDADILVVAEAIDDAEDYSEYGKVKDEDEDEEEDDDMCFEDFKGTYGSKGGRSYGSRIYVNQMFASKDAFVSELRLTAVRRKFSFRIYKSTKTLLVATCRVNGCGWKIRAIVKHGTNTFWVTKYVETHTCSVGDRIAQRKHCTPKYVCRLFIDRVGIIDGLNPQHIKDAMKNMFGMTLDYTTSYKALLYEQELIADTMSVQQIDGWRFFLEGGKKDRVVDLEHRKCDCGVYGVEKIPCSHAITTGSYAGLHVSTLVCPVYSKDNLFEGYSENIYPCVGQQVEARTCFPPEVKRGPGR</sequence>